<feature type="compositionally biased region" description="Low complexity" evidence="1">
    <location>
        <begin position="1"/>
        <end position="15"/>
    </location>
</feature>
<organism evidence="2 3">
    <name type="scientific">Kwoniella shivajii</name>
    <dbReference type="NCBI Taxonomy" id="564305"/>
    <lineage>
        <taxon>Eukaryota</taxon>
        <taxon>Fungi</taxon>
        <taxon>Dikarya</taxon>
        <taxon>Basidiomycota</taxon>
        <taxon>Agaricomycotina</taxon>
        <taxon>Tremellomycetes</taxon>
        <taxon>Tremellales</taxon>
        <taxon>Cryptococcaceae</taxon>
        <taxon>Kwoniella</taxon>
    </lineage>
</organism>
<feature type="region of interest" description="Disordered" evidence="1">
    <location>
        <begin position="1"/>
        <end position="39"/>
    </location>
</feature>
<evidence type="ECO:0000313" key="3">
    <source>
        <dbReference type="Proteomes" id="UP001329825"/>
    </source>
</evidence>
<dbReference type="EMBL" id="CP141884">
    <property type="protein sequence ID" value="WRT66604.1"/>
    <property type="molecule type" value="Genomic_DNA"/>
</dbReference>
<keyword evidence="3" id="KW-1185">Reference proteome</keyword>
<protein>
    <submittedName>
        <fullName evidence="2">Uncharacterized protein</fullName>
    </submittedName>
</protein>
<dbReference type="Proteomes" id="UP001329825">
    <property type="component" value="Chromosome 4"/>
</dbReference>
<evidence type="ECO:0000313" key="2">
    <source>
        <dbReference type="EMBL" id="WRT66604.1"/>
    </source>
</evidence>
<dbReference type="RefSeq" id="XP_062791344.1">
    <property type="nucleotide sequence ID" value="XM_062935293.1"/>
</dbReference>
<name>A0ABZ1CZP1_9TREE</name>
<dbReference type="GeneID" id="87955694"/>
<evidence type="ECO:0000256" key="1">
    <source>
        <dbReference type="SAM" id="MobiDB-lite"/>
    </source>
</evidence>
<reference evidence="2 3" key="1">
    <citation type="submission" date="2024-01" db="EMBL/GenBank/DDBJ databases">
        <title>Comparative genomics of Cryptococcus and Kwoniella reveals pathogenesis evolution and contrasting modes of karyotype evolution via chromosome fusion or intercentromeric recombination.</title>
        <authorList>
            <person name="Coelho M.A."/>
            <person name="David-Palma M."/>
            <person name="Shea T."/>
            <person name="Bowers K."/>
            <person name="McGinley-Smith S."/>
            <person name="Mohammad A.W."/>
            <person name="Gnirke A."/>
            <person name="Yurkov A.M."/>
            <person name="Nowrousian M."/>
            <person name="Sun S."/>
            <person name="Cuomo C.A."/>
            <person name="Heitman J."/>
        </authorList>
    </citation>
    <scope>NUCLEOTIDE SEQUENCE [LARGE SCALE GENOMIC DNA]</scope>
    <source>
        <strain evidence="2">CBS 11374</strain>
    </source>
</reference>
<accession>A0ABZ1CZP1</accession>
<proteinExistence type="predicted"/>
<sequence>MPNSISNNNNQINSISEEDKARLDYFDNQPEKSEKDDTPTHILLGTHDFSTPNAFVAGTAPPLTARPYTLSKGYSHLVESPEQNRDVIVEKLSNLQSTLAQLGSDDLRQAKADIVYLRSVLEDEDTSIAQIKAGAVWASRDA</sequence>
<feature type="compositionally biased region" description="Basic and acidic residues" evidence="1">
    <location>
        <begin position="17"/>
        <end position="39"/>
    </location>
</feature>
<gene>
    <name evidence="2" type="ORF">IL334_003563</name>
</gene>